<dbReference type="Proteomes" id="UP000811246">
    <property type="component" value="Chromosome 15"/>
</dbReference>
<sequence>MEEKMSLCEERLHELASPTNSSNGSTGLQLLNLQNCFQLETNFFPISSLFTMFNSSASLCHLYLSSADIVCTLTSIKDIMSLESLSLSCGCKLEEIPELLPNIREVNVEGCKSLERFPEVSKILEFNGSHIRSLRLFDFSGCDKIHVNIWNDKVQNPLLWKGVYECEYDATLFLENQIPKWYSYYEELLKDNGMVKGPDNHVKRRGE</sequence>
<name>A0A922AEW6_CARIL</name>
<dbReference type="EMBL" id="CM031839">
    <property type="protein sequence ID" value="KAG6676412.1"/>
    <property type="molecule type" value="Genomic_DNA"/>
</dbReference>
<gene>
    <name evidence="1" type="ORF">I3842_15G149800</name>
</gene>
<reference evidence="1" key="1">
    <citation type="submission" date="2021-01" db="EMBL/GenBank/DDBJ databases">
        <authorList>
            <person name="Lovell J.T."/>
            <person name="Bentley N."/>
            <person name="Bhattarai G."/>
            <person name="Jenkins J.W."/>
            <person name="Sreedasyam A."/>
            <person name="Alarcon Y."/>
            <person name="Bock C."/>
            <person name="Boston L."/>
            <person name="Carlson J."/>
            <person name="Cervantes K."/>
            <person name="Clermont K."/>
            <person name="Krom N."/>
            <person name="Kubenka K."/>
            <person name="Mamidi S."/>
            <person name="Mattison C."/>
            <person name="Monteros M."/>
            <person name="Pisani C."/>
            <person name="Plott C."/>
            <person name="Rajasekar S."/>
            <person name="Rhein H.S."/>
            <person name="Rohla C."/>
            <person name="Song M."/>
            <person name="Hilaire R.S."/>
            <person name="Shu S."/>
            <person name="Wells L."/>
            <person name="Wang X."/>
            <person name="Webber J."/>
            <person name="Heerema R.J."/>
            <person name="Klein P."/>
            <person name="Conner P."/>
            <person name="Grauke L."/>
            <person name="Grimwood J."/>
            <person name="Schmutz J."/>
            <person name="Randall J.J."/>
        </authorList>
    </citation>
    <scope>NUCLEOTIDE SEQUENCE</scope>
    <source>
        <tissue evidence="1">Leaf</tissue>
    </source>
</reference>
<dbReference type="AlphaFoldDB" id="A0A922AEW6"/>
<evidence type="ECO:0000313" key="2">
    <source>
        <dbReference type="Proteomes" id="UP000811246"/>
    </source>
</evidence>
<evidence type="ECO:0000313" key="1">
    <source>
        <dbReference type="EMBL" id="KAG6676412.1"/>
    </source>
</evidence>
<protein>
    <submittedName>
        <fullName evidence="1">Uncharacterized protein</fullName>
    </submittedName>
</protein>
<accession>A0A922AEW6</accession>
<organism evidence="1 2">
    <name type="scientific">Carya illinoinensis</name>
    <name type="common">Pecan</name>
    <dbReference type="NCBI Taxonomy" id="32201"/>
    <lineage>
        <taxon>Eukaryota</taxon>
        <taxon>Viridiplantae</taxon>
        <taxon>Streptophyta</taxon>
        <taxon>Embryophyta</taxon>
        <taxon>Tracheophyta</taxon>
        <taxon>Spermatophyta</taxon>
        <taxon>Magnoliopsida</taxon>
        <taxon>eudicotyledons</taxon>
        <taxon>Gunneridae</taxon>
        <taxon>Pentapetalae</taxon>
        <taxon>rosids</taxon>
        <taxon>fabids</taxon>
        <taxon>Fagales</taxon>
        <taxon>Juglandaceae</taxon>
        <taxon>Carya</taxon>
    </lineage>
</organism>
<proteinExistence type="predicted"/>
<comment type="caution">
    <text evidence="1">The sequence shown here is derived from an EMBL/GenBank/DDBJ whole genome shotgun (WGS) entry which is preliminary data.</text>
</comment>